<comment type="caution">
    <text evidence="1">The sequence shown here is derived from an EMBL/GenBank/DDBJ whole genome shotgun (WGS) entry which is preliminary data.</text>
</comment>
<dbReference type="AlphaFoldDB" id="W1Y4V7"/>
<organism evidence="1">
    <name type="scientific">human gut metagenome</name>
    <dbReference type="NCBI Taxonomy" id="408170"/>
    <lineage>
        <taxon>unclassified sequences</taxon>
        <taxon>metagenomes</taxon>
        <taxon>organismal metagenomes</taxon>
    </lineage>
</organism>
<protein>
    <recommendedName>
        <fullName evidence="2">Dihydrodipicolinate synthase family protein</fullName>
    </recommendedName>
</protein>
<evidence type="ECO:0000313" key="1">
    <source>
        <dbReference type="EMBL" id="ETJ36169.1"/>
    </source>
</evidence>
<feature type="non-terminal residue" evidence="1">
    <location>
        <position position="1"/>
    </location>
</feature>
<gene>
    <name evidence="1" type="ORF">Q604_UNBC09554G0001</name>
</gene>
<evidence type="ECO:0008006" key="2">
    <source>
        <dbReference type="Google" id="ProtNLM"/>
    </source>
</evidence>
<dbReference type="EMBL" id="AZMM01009554">
    <property type="protein sequence ID" value="ETJ36169.1"/>
    <property type="molecule type" value="Genomic_DNA"/>
</dbReference>
<name>W1Y4V7_9ZZZZ</name>
<sequence>LGMDVGSLRLPLGHMEAKNIDILKKELKNTGLELK</sequence>
<accession>W1Y4V7</accession>
<proteinExistence type="predicted"/>
<reference evidence="1" key="1">
    <citation type="submission" date="2013-12" db="EMBL/GenBank/DDBJ databases">
        <title>A Varibaculum cambriense genome reconstructed from a premature infant gut community with otherwise low bacterial novelty that shifts toward anaerobic metabolism during the third week of life.</title>
        <authorList>
            <person name="Brown C.T."/>
            <person name="Sharon I."/>
            <person name="Thomas B.C."/>
            <person name="Castelle C.J."/>
            <person name="Morowitz M.J."/>
            <person name="Banfield J.F."/>
        </authorList>
    </citation>
    <scope>NUCLEOTIDE SEQUENCE</scope>
</reference>